<gene>
    <name evidence="3" type="ORF">ACFFFR_11820</name>
</gene>
<reference evidence="3 4" key="1">
    <citation type="submission" date="2024-09" db="EMBL/GenBank/DDBJ databases">
        <authorList>
            <person name="Sun Q."/>
            <person name="Mori K."/>
        </authorList>
    </citation>
    <scope>NUCLEOTIDE SEQUENCE [LARGE SCALE GENOMIC DNA]</scope>
    <source>
        <strain evidence="3 4">NCAIM B.02604</strain>
    </source>
</reference>
<proteinExistence type="inferred from homology"/>
<dbReference type="Gene3D" id="3.30.420.150">
    <property type="entry name" value="Exopolyphosphatase. Domain 2"/>
    <property type="match status" value="1"/>
</dbReference>
<dbReference type="Proteomes" id="UP001589862">
    <property type="component" value="Unassembled WGS sequence"/>
</dbReference>
<dbReference type="EMBL" id="JBHLUB010000032">
    <property type="protein sequence ID" value="MFC0583054.1"/>
    <property type="molecule type" value="Genomic_DNA"/>
</dbReference>
<sequence length="356" mass="39561">MRLGVLDIGSNTVHLLLVDAHPGARPTPYASHKRSLSLVRYLDAEGNINEEGQRELINFIQEAKSFAAERKVEDLLAFCTSAIRESRNGDHVISLVENTTGIQIFELSGVEESGVTFFAVRRWFGWSAGQILNFDIGGGSFEIAVGVDELPTVAASIPLGAGRLTRDWLPGDPPNHKDIKALRKYIRSTLKEAYQEFAPELAPTLITGSSKTFRSLARITGAAPYEDGPYVPRYLQLEDLKLWSNRIAAMTYEDRASLPGVSVERAGQLLAGAMVAEQAMDIFKIDRLQISPWAMREGLIMRRLDFLVYDGFFNMQPCLVDSRSPLEHQAMEQLRESSSLHPKMLEDASHQNGAQN</sequence>
<evidence type="ECO:0000313" key="4">
    <source>
        <dbReference type="Proteomes" id="UP001589862"/>
    </source>
</evidence>
<dbReference type="InterPro" id="IPR050273">
    <property type="entry name" value="GppA/Ppx_hydrolase"/>
</dbReference>
<dbReference type="SUPFAM" id="SSF53067">
    <property type="entry name" value="Actin-like ATPase domain"/>
    <property type="match status" value="2"/>
</dbReference>
<keyword evidence="4" id="KW-1185">Reference proteome</keyword>
<feature type="domain" description="Ppx/GppA phosphatase N-terminal" evidence="2">
    <location>
        <begin position="26"/>
        <end position="304"/>
    </location>
</feature>
<dbReference type="InterPro" id="IPR003695">
    <property type="entry name" value="Ppx_GppA_N"/>
</dbReference>
<accession>A0ABV6PD59</accession>
<dbReference type="PANTHER" id="PTHR30005">
    <property type="entry name" value="EXOPOLYPHOSPHATASE"/>
    <property type="match status" value="1"/>
</dbReference>
<comment type="caution">
    <text evidence="3">The sequence shown here is derived from an EMBL/GenBank/DDBJ whole genome shotgun (WGS) entry which is preliminary data.</text>
</comment>
<evidence type="ECO:0000256" key="1">
    <source>
        <dbReference type="ARBA" id="ARBA00007125"/>
    </source>
</evidence>
<dbReference type="Pfam" id="PF02541">
    <property type="entry name" value="Ppx-GppA"/>
    <property type="match status" value="1"/>
</dbReference>
<dbReference type="InterPro" id="IPR043129">
    <property type="entry name" value="ATPase_NBD"/>
</dbReference>
<evidence type="ECO:0000313" key="3">
    <source>
        <dbReference type="EMBL" id="MFC0583054.1"/>
    </source>
</evidence>
<dbReference type="Gene3D" id="3.30.420.40">
    <property type="match status" value="1"/>
</dbReference>
<evidence type="ECO:0000259" key="2">
    <source>
        <dbReference type="Pfam" id="PF02541"/>
    </source>
</evidence>
<name>A0ABV6PD59_9MICC</name>
<dbReference type="RefSeq" id="WP_377460709.1">
    <property type="nucleotide sequence ID" value="NZ_JBHLUB010000032.1"/>
</dbReference>
<comment type="similarity">
    <text evidence="1">Belongs to the GppA/Ppx family.</text>
</comment>
<organism evidence="3 4">
    <name type="scientific">Micrococcoides hystricis</name>
    <dbReference type="NCBI Taxonomy" id="1572761"/>
    <lineage>
        <taxon>Bacteria</taxon>
        <taxon>Bacillati</taxon>
        <taxon>Actinomycetota</taxon>
        <taxon>Actinomycetes</taxon>
        <taxon>Micrococcales</taxon>
        <taxon>Micrococcaceae</taxon>
        <taxon>Micrococcoides</taxon>
    </lineage>
</organism>
<dbReference type="CDD" id="cd24056">
    <property type="entry name" value="ASKHA_NBD_MtPPX1-like"/>
    <property type="match status" value="1"/>
</dbReference>
<dbReference type="PANTHER" id="PTHR30005:SF0">
    <property type="entry name" value="RETROGRADE REGULATION PROTEIN 2"/>
    <property type="match status" value="1"/>
</dbReference>
<protein>
    <submittedName>
        <fullName evidence="3">Ppx/GppA family phosphatase</fullName>
    </submittedName>
</protein>